<dbReference type="eggNOG" id="COG3376">
    <property type="taxonomic scope" value="Bacteria"/>
</dbReference>
<dbReference type="Pfam" id="PF03824">
    <property type="entry name" value="NicO"/>
    <property type="match status" value="1"/>
</dbReference>
<reference evidence="9 11" key="1">
    <citation type="submission" date="2013-02" db="EMBL/GenBank/DDBJ databases">
        <title>The Genome Sequence of Enterococcus gilvus ATCC BAA-350.</title>
        <authorList>
            <consortium name="The Broad Institute Genome Sequencing Platform"/>
            <consortium name="The Broad Institute Genome Sequencing Center for Infectious Disease"/>
            <person name="Earl A.M."/>
            <person name="Gilmore M.S."/>
            <person name="Lebreton F."/>
            <person name="Walker B."/>
            <person name="Young S.K."/>
            <person name="Zeng Q."/>
            <person name="Gargeya S."/>
            <person name="Fitzgerald M."/>
            <person name="Haas B."/>
            <person name="Abouelleil A."/>
            <person name="Alvarado L."/>
            <person name="Arachchi H.M."/>
            <person name="Berlin A.M."/>
            <person name="Chapman S.B."/>
            <person name="Dewar J."/>
            <person name="Goldberg J."/>
            <person name="Griggs A."/>
            <person name="Gujja S."/>
            <person name="Hansen M."/>
            <person name="Howarth C."/>
            <person name="Imamovic A."/>
            <person name="Larimer J."/>
            <person name="McCowan C."/>
            <person name="Murphy C."/>
            <person name="Neiman D."/>
            <person name="Pearson M."/>
            <person name="Priest M."/>
            <person name="Roberts A."/>
            <person name="Saif S."/>
            <person name="Shea T."/>
            <person name="Sisk P."/>
            <person name="Sykes S."/>
            <person name="Wortman J."/>
            <person name="Nusbaum C."/>
            <person name="Birren B."/>
        </authorList>
    </citation>
    <scope>NUCLEOTIDE SEQUENCE [LARGE SCALE GENOMIC DNA]</scope>
    <source>
        <strain evidence="9 11">ATCC BAA-350</strain>
    </source>
</reference>
<dbReference type="RefSeq" id="WP_010779397.1">
    <property type="nucleotide sequence ID" value="NZ_ASWH01000001.1"/>
</dbReference>
<dbReference type="PATRIC" id="fig|1158614.3.peg.976"/>
<accession>R2XPE3</accession>
<evidence type="ECO:0000313" key="12">
    <source>
        <dbReference type="Proteomes" id="UP000014160"/>
    </source>
</evidence>
<evidence type="ECO:0000256" key="6">
    <source>
        <dbReference type="ARBA" id="ARBA00022989"/>
    </source>
</evidence>
<evidence type="ECO:0000313" key="11">
    <source>
        <dbReference type="Proteomes" id="UP000013750"/>
    </source>
</evidence>
<dbReference type="GO" id="GO:0005886">
    <property type="term" value="C:plasma membrane"/>
    <property type="evidence" value="ECO:0007669"/>
    <property type="project" value="UniProtKB-SubCell"/>
</dbReference>
<reference evidence="10 12" key="2">
    <citation type="submission" date="2013-03" db="EMBL/GenBank/DDBJ databases">
        <title>The Genome Sequence of Enterococcus gilvus ATCC BAA-350 (PacBio/Illumina hybrid assembly).</title>
        <authorList>
            <consortium name="The Broad Institute Genomics Platform"/>
            <consortium name="The Broad Institute Genome Sequencing Center for Infectious Disease"/>
            <person name="Earl A."/>
            <person name="Russ C."/>
            <person name="Gilmore M."/>
            <person name="Surin D."/>
            <person name="Walker B."/>
            <person name="Young S."/>
            <person name="Zeng Q."/>
            <person name="Gargeya S."/>
            <person name="Fitzgerald M."/>
            <person name="Haas B."/>
            <person name="Abouelleil A."/>
            <person name="Allen A.W."/>
            <person name="Alvarado L."/>
            <person name="Arachchi H.M."/>
            <person name="Berlin A.M."/>
            <person name="Chapman S.B."/>
            <person name="Gainer-Dewar J."/>
            <person name="Goldberg J."/>
            <person name="Griggs A."/>
            <person name="Gujja S."/>
            <person name="Hansen M."/>
            <person name="Howarth C."/>
            <person name="Imamovic A."/>
            <person name="Ireland A."/>
            <person name="Larimer J."/>
            <person name="McCowan C."/>
            <person name="Murphy C."/>
            <person name="Pearson M."/>
            <person name="Poon T.W."/>
            <person name="Priest M."/>
            <person name="Roberts A."/>
            <person name="Saif S."/>
            <person name="Shea T."/>
            <person name="Sisk P."/>
            <person name="Sykes S."/>
            <person name="Wortman J."/>
            <person name="Nusbaum C."/>
            <person name="Birren B."/>
        </authorList>
    </citation>
    <scope>NUCLEOTIDE SEQUENCE [LARGE SCALE GENOMIC DNA]</scope>
    <source>
        <strain evidence="10 12">ATCC BAA-350</strain>
    </source>
</reference>
<feature type="transmembrane region" description="Helical" evidence="8">
    <location>
        <begin position="76"/>
        <end position="101"/>
    </location>
</feature>
<gene>
    <name evidence="10" type="ORF">I592_03021</name>
    <name evidence="9" type="ORF">UKC_00949</name>
</gene>
<keyword evidence="3 8" id="KW-0813">Transport</keyword>
<keyword evidence="7 8" id="KW-0472">Membrane</keyword>
<sequence>MKKQIGIASAPYYLAILALHLCTFSWLWVIARQRPSLIGLGLVAYTLGLRHAFDADHIAAIDNTVRKLIHQKQKSCGVGFYFSLGHSSVVLLIIFLVNLSADFFKEHLSFLKVLGGTAGGIISGTFLLFLAINNLIILIHLITIRKKKTDEQLEHENVENLLNSRGILAKILTPFLHMVTKAWHMYPIGFLFGLGFDTATEIGLISLSAENNHTLIGWNSMVFPLLFAAGMSLMDTSDSVMMSGAYNWAFAMPERKMNYNLIVTSVSIIVAFTIGAVELAQVGISTLGPLNNFGLWISTIDFNKAGIYMILLFAALWLGSYFVWQVRKANA</sequence>
<dbReference type="PANTHER" id="PTHR31611">
    <property type="entry name" value="HIGH-AFFINITY NICKEL TRANSPORT PROTEIN NIC1"/>
    <property type="match status" value="1"/>
</dbReference>
<comment type="caution">
    <text evidence="9">The sequence shown here is derived from an EMBL/GenBank/DDBJ whole genome shotgun (WGS) entry which is preliminary data.</text>
</comment>
<keyword evidence="6 8" id="KW-1133">Transmembrane helix</keyword>
<feature type="transmembrane region" description="Helical" evidence="8">
    <location>
        <begin position="12"/>
        <end position="31"/>
    </location>
</feature>
<dbReference type="Proteomes" id="UP000013750">
    <property type="component" value="Unassembled WGS sequence"/>
</dbReference>
<comment type="similarity">
    <text evidence="2 8">Belongs to the NiCoT transporter (TC 2.A.52) family.</text>
</comment>
<evidence type="ECO:0000256" key="5">
    <source>
        <dbReference type="ARBA" id="ARBA00022692"/>
    </source>
</evidence>
<comment type="subcellular location">
    <subcellularLocation>
        <location evidence="8">Cell membrane</location>
        <topology evidence="8">Multi-pass membrane protein</topology>
    </subcellularLocation>
    <subcellularLocation>
        <location evidence="1">Endomembrane system</location>
        <topology evidence="1">Multi-pass membrane protein</topology>
    </subcellularLocation>
</comment>
<dbReference type="PANTHER" id="PTHR31611:SF0">
    <property type="entry name" value="HIGH-AFFINITY NICKEL TRANSPORT PROTEIN NIC1"/>
    <property type="match status" value="1"/>
</dbReference>
<evidence type="ECO:0000256" key="3">
    <source>
        <dbReference type="ARBA" id="ARBA00022448"/>
    </source>
</evidence>
<proteinExistence type="inferred from homology"/>
<organism evidence="9 11">
    <name type="scientific">Enterococcus gilvus ATCC BAA-350</name>
    <dbReference type="NCBI Taxonomy" id="1158614"/>
    <lineage>
        <taxon>Bacteria</taxon>
        <taxon>Bacillati</taxon>
        <taxon>Bacillota</taxon>
        <taxon>Bacilli</taxon>
        <taxon>Lactobacillales</taxon>
        <taxon>Enterococcaceae</taxon>
        <taxon>Enterococcus</taxon>
    </lineage>
</organism>
<evidence type="ECO:0000256" key="4">
    <source>
        <dbReference type="ARBA" id="ARBA00022596"/>
    </source>
</evidence>
<feature type="transmembrane region" description="Helical" evidence="8">
    <location>
        <begin position="188"/>
        <end position="209"/>
    </location>
</feature>
<feature type="transmembrane region" description="Helical" evidence="8">
    <location>
        <begin position="37"/>
        <end position="55"/>
    </location>
</feature>
<keyword evidence="12" id="KW-1185">Reference proteome</keyword>
<evidence type="ECO:0000256" key="1">
    <source>
        <dbReference type="ARBA" id="ARBA00004127"/>
    </source>
</evidence>
<dbReference type="HOGENOM" id="CLU_036094_2_0_9"/>
<evidence type="ECO:0000256" key="7">
    <source>
        <dbReference type="ARBA" id="ARBA00023136"/>
    </source>
</evidence>
<feature type="transmembrane region" description="Helical" evidence="8">
    <location>
        <begin position="261"/>
        <end position="285"/>
    </location>
</feature>
<dbReference type="AlphaFoldDB" id="R2XPE3"/>
<dbReference type="InterPro" id="IPR011541">
    <property type="entry name" value="Ni/Co_transpt_high_affinity"/>
</dbReference>
<keyword evidence="5 8" id="KW-0812">Transmembrane</keyword>
<dbReference type="InterPro" id="IPR004688">
    <property type="entry name" value="Ni/Co_transpt"/>
</dbReference>
<evidence type="ECO:0000313" key="10">
    <source>
        <dbReference type="EMBL" id="EOW83662.1"/>
    </source>
</evidence>
<dbReference type="GO" id="GO:0012505">
    <property type="term" value="C:endomembrane system"/>
    <property type="evidence" value="ECO:0007669"/>
    <property type="project" value="UniProtKB-SubCell"/>
</dbReference>
<feature type="transmembrane region" description="Helical" evidence="8">
    <location>
        <begin position="305"/>
        <end position="324"/>
    </location>
</feature>
<feature type="transmembrane region" description="Helical" evidence="8">
    <location>
        <begin position="121"/>
        <end position="142"/>
    </location>
</feature>
<dbReference type="EMBL" id="AJDQ01000006">
    <property type="protein sequence ID" value="EOI56764.1"/>
    <property type="molecule type" value="Genomic_DNA"/>
</dbReference>
<evidence type="ECO:0000256" key="8">
    <source>
        <dbReference type="RuleBase" id="RU362101"/>
    </source>
</evidence>
<dbReference type="Proteomes" id="UP000014160">
    <property type="component" value="Unassembled WGS sequence"/>
</dbReference>
<dbReference type="EMBL" id="ASWH01000001">
    <property type="protein sequence ID" value="EOW83662.1"/>
    <property type="molecule type" value="Genomic_DNA"/>
</dbReference>
<feature type="transmembrane region" description="Helical" evidence="8">
    <location>
        <begin position="215"/>
        <end position="234"/>
    </location>
</feature>
<dbReference type="OrthoDB" id="9776706at2"/>
<keyword evidence="4" id="KW-0533">Nickel</keyword>
<name>R2XPE3_9ENTE</name>
<protein>
    <recommendedName>
        <fullName evidence="8">Nickel/cobalt efflux system</fullName>
    </recommendedName>
</protein>
<evidence type="ECO:0000313" key="9">
    <source>
        <dbReference type="EMBL" id="EOI56764.1"/>
    </source>
</evidence>
<dbReference type="GO" id="GO:0015099">
    <property type="term" value="F:nickel cation transmembrane transporter activity"/>
    <property type="evidence" value="ECO:0007669"/>
    <property type="project" value="UniProtKB-UniRule"/>
</dbReference>
<evidence type="ECO:0000256" key="2">
    <source>
        <dbReference type="ARBA" id="ARBA00010892"/>
    </source>
</evidence>